<dbReference type="EMBL" id="JANBOJ010000045">
    <property type="protein sequence ID" value="KAJ1723995.1"/>
    <property type="molecule type" value="Genomic_DNA"/>
</dbReference>
<gene>
    <name evidence="2" type="ORF">LPJ53_001690</name>
</gene>
<sequence length="484" mass="51413">MAQNLAVAPEATIAAFSPADNAVGESVVVAAVTAGAAASAETIDADISEHQPQKQLMLQPLRSDLSPKILNRKSLIMKSVPRVPSTLRKVVDVSSPDPRDNVEDEVYAHSGQRPTTVYSSNSSTHSGSNGVWMHSPDTPPLPAIPASMSSPALRRYHDEPSLLNMIDRPANNVKCLPYPHTLDSYIPRPRPRSLNTVNSTSCRLSIITTNVEYTEYSHQKKAHVVVRPSRVRGWARRFGGRVKFTVGQILASPTLILRGNRDMARGTAQISLWECKKAAESQNAAAPAEAATTDNAGLGIQMPRRNSSTTDSSGGSSGGSLRAIRRKSMASTNNSIKALSPQVQPKQSVRSLSVIQMAAAAEHAAELELAEVTVSLMSARTSTRSRTTAKPHQRSSSGSDTTDVEADGTTTSPSDTKSRSPLTGPTRTGSIENISRSDQFKLALDTSTFGTATSEKISAGSSTDEVADVKSVQLAAPQPAAVIS</sequence>
<keyword evidence="3" id="KW-1185">Reference proteome</keyword>
<accession>A0A9W7Y3H2</accession>
<protein>
    <submittedName>
        <fullName evidence="2">Uncharacterized protein</fullName>
    </submittedName>
</protein>
<feature type="region of interest" description="Disordered" evidence="1">
    <location>
        <begin position="380"/>
        <end position="437"/>
    </location>
</feature>
<feature type="region of interest" description="Disordered" evidence="1">
    <location>
        <begin position="284"/>
        <end position="321"/>
    </location>
</feature>
<dbReference type="OrthoDB" id="5579328at2759"/>
<evidence type="ECO:0000256" key="1">
    <source>
        <dbReference type="SAM" id="MobiDB-lite"/>
    </source>
</evidence>
<evidence type="ECO:0000313" key="3">
    <source>
        <dbReference type="Proteomes" id="UP001149813"/>
    </source>
</evidence>
<dbReference type="Proteomes" id="UP001149813">
    <property type="component" value="Unassembled WGS sequence"/>
</dbReference>
<feature type="compositionally biased region" description="Polar residues" evidence="1">
    <location>
        <begin position="408"/>
        <end position="437"/>
    </location>
</feature>
<dbReference type="AlphaFoldDB" id="A0A9W7Y3H2"/>
<evidence type="ECO:0000313" key="2">
    <source>
        <dbReference type="EMBL" id="KAJ1723995.1"/>
    </source>
</evidence>
<proteinExistence type="predicted"/>
<reference evidence="2" key="1">
    <citation type="submission" date="2022-07" db="EMBL/GenBank/DDBJ databases">
        <title>Phylogenomic reconstructions and comparative analyses of Kickxellomycotina fungi.</title>
        <authorList>
            <person name="Reynolds N.K."/>
            <person name="Stajich J.E."/>
            <person name="Barry K."/>
            <person name="Grigoriev I.V."/>
            <person name="Crous P."/>
            <person name="Smith M.E."/>
        </authorList>
    </citation>
    <scope>NUCLEOTIDE SEQUENCE</scope>
    <source>
        <strain evidence="2">NBRC 32514</strain>
    </source>
</reference>
<name>A0A9W7Y3H2_9FUNG</name>
<organism evidence="2 3">
    <name type="scientific">Coemansia erecta</name>
    <dbReference type="NCBI Taxonomy" id="147472"/>
    <lineage>
        <taxon>Eukaryota</taxon>
        <taxon>Fungi</taxon>
        <taxon>Fungi incertae sedis</taxon>
        <taxon>Zoopagomycota</taxon>
        <taxon>Kickxellomycotina</taxon>
        <taxon>Kickxellomycetes</taxon>
        <taxon>Kickxellales</taxon>
        <taxon>Kickxellaceae</taxon>
        <taxon>Coemansia</taxon>
    </lineage>
</organism>
<comment type="caution">
    <text evidence="2">The sequence shown here is derived from an EMBL/GenBank/DDBJ whole genome shotgun (WGS) entry which is preliminary data.</text>
</comment>
<feature type="compositionally biased region" description="Low complexity" evidence="1">
    <location>
        <begin position="284"/>
        <end position="296"/>
    </location>
</feature>